<proteinExistence type="predicted"/>
<feature type="non-terminal residue" evidence="2">
    <location>
        <position position="348"/>
    </location>
</feature>
<protein>
    <recommendedName>
        <fullName evidence="3">LamG-like jellyroll fold domain-containing protein</fullName>
    </recommendedName>
</protein>
<dbReference type="InterPro" id="IPR013320">
    <property type="entry name" value="ConA-like_dom_sf"/>
</dbReference>
<feature type="region of interest" description="Disordered" evidence="1">
    <location>
        <begin position="57"/>
        <end position="84"/>
    </location>
</feature>
<dbReference type="Gene3D" id="2.60.120.200">
    <property type="match status" value="1"/>
</dbReference>
<evidence type="ECO:0000256" key="1">
    <source>
        <dbReference type="SAM" id="MobiDB-lite"/>
    </source>
</evidence>
<reference evidence="2" key="1">
    <citation type="submission" date="2018-05" db="EMBL/GenBank/DDBJ databases">
        <authorList>
            <person name="Lanie J.A."/>
            <person name="Ng W.-L."/>
            <person name="Kazmierczak K.M."/>
            <person name="Andrzejewski T.M."/>
            <person name="Davidsen T.M."/>
            <person name="Wayne K.J."/>
            <person name="Tettelin H."/>
            <person name="Glass J.I."/>
            <person name="Rusch D."/>
            <person name="Podicherti R."/>
            <person name="Tsui H.-C.T."/>
            <person name="Winkler M.E."/>
        </authorList>
    </citation>
    <scope>NUCLEOTIDE SEQUENCE</scope>
</reference>
<sequence length="348" mass="37493">MMNFFKPNPCSFFVGAVFLSASLDQALGQADVESFVRRLDGLKLFLKADGGVVVEDNSSQGGSVNDVKSWSDQSGQKNHLSPAYQDRATRPEWLKSVGAFGGRAAVEFDGKGGSDFSVTEALLGKVQSEFDLNQATIFLVGRCNYSSTLSPLTLGPNAGFKTGRGGVGIRRGGDPKGWFGVHNGGDGSAEKLQTSEPGVDERPHIFTAVFDKKKALVRMYVDGVDQKAQANHSSTLPLDPVKFIQVGGHGVLDAPGNPGAEWFFGGQIAEILVFNRLLTNDESDEFDDNEFNAVGSYLKNKYALGGSFKEPILPVDSDGDGLPDGIEKRYAFLNPNRPSDAHQDFDRD</sequence>
<evidence type="ECO:0008006" key="3">
    <source>
        <dbReference type="Google" id="ProtNLM"/>
    </source>
</evidence>
<gene>
    <name evidence="2" type="ORF">METZ01_LOCUS311771</name>
</gene>
<name>A0A382NF98_9ZZZZ</name>
<dbReference type="AlphaFoldDB" id="A0A382NF98"/>
<feature type="compositionally biased region" description="Polar residues" evidence="1">
    <location>
        <begin position="57"/>
        <end position="79"/>
    </location>
</feature>
<evidence type="ECO:0000313" key="2">
    <source>
        <dbReference type="EMBL" id="SVC58917.1"/>
    </source>
</evidence>
<dbReference type="EMBL" id="UINC01099554">
    <property type="protein sequence ID" value="SVC58917.1"/>
    <property type="molecule type" value="Genomic_DNA"/>
</dbReference>
<organism evidence="2">
    <name type="scientific">marine metagenome</name>
    <dbReference type="NCBI Taxonomy" id="408172"/>
    <lineage>
        <taxon>unclassified sequences</taxon>
        <taxon>metagenomes</taxon>
        <taxon>ecological metagenomes</taxon>
    </lineage>
</organism>
<accession>A0A382NF98</accession>
<dbReference type="Pfam" id="PF13385">
    <property type="entry name" value="Laminin_G_3"/>
    <property type="match status" value="1"/>
</dbReference>
<dbReference type="SUPFAM" id="SSF49899">
    <property type="entry name" value="Concanavalin A-like lectins/glucanases"/>
    <property type="match status" value="1"/>
</dbReference>